<evidence type="ECO:0000256" key="5">
    <source>
        <dbReference type="SAM" id="MobiDB-lite"/>
    </source>
</evidence>
<accession>A0A1B6MJI1</accession>
<name>A0A1B6MJI1_9HEMI</name>
<dbReference type="PANTHER" id="PTHR13026">
    <property type="entry name" value="NNP-1 PROTEIN NOVEL NUCLEAR PROTEIN 1 NOP52"/>
    <property type="match status" value="1"/>
</dbReference>
<dbReference type="GO" id="GO:0006364">
    <property type="term" value="P:rRNA processing"/>
    <property type="evidence" value="ECO:0007669"/>
    <property type="project" value="UniProtKB-KW"/>
</dbReference>
<evidence type="ECO:0000256" key="2">
    <source>
        <dbReference type="ARBA" id="ARBA00006374"/>
    </source>
</evidence>
<evidence type="ECO:0000313" key="6">
    <source>
        <dbReference type="EMBL" id="JAT36045.1"/>
    </source>
</evidence>
<feature type="compositionally biased region" description="Polar residues" evidence="5">
    <location>
        <begin position="543"/>
        <end position="558"/>
    </location>
</feature>
<keyword evidence="3" id="KW-0698">rRNA processing</keyword>
<gene>
    <name evidence="6" type="ORF">g.33951</name>
</gene>
<feature type="compositionally biased region" description="Basic residues" evidence="5">
    <location>
        <begin position="404"/>
        <end position="415"/>
    </location>
</feature>
<dbReference type="Pfam" id="PF05997">
    <property type="entry name" value="Nop52"/>
    <property type="match status" value="1"/>
</dbReference>
<proteinExistence type="inferred from homology"/>
<dbReference type="AlphaFoldDB" id="A0A1B6MJI1"/>
<evidence type="ECO:0000256" key="3">
    <source>
        <dbReference type="ARBA" id="ARBA00022552"/>
    </source>
</evidence>
<feature type="compositionally biased region" description="Polar residues" evidence="5">
    <location>
        <begin position="491"/>
        <end position="503"/>
    </location>
</feature>
<evidence type="ECO:0008006" key="7">
    <source>
        <dbReference type="Google" id="ProtNLM"/>
    </source>
</evidence>
<evidence type="ECO:0000256" key="1">
    <source>
        <dbReference type="ARBA" id="ARBA00004123"/>
    </source>
</evidence>
<dbReference type="InterPro" id="IPR010301">
    <property type="entry name" value="RRP1"/>
</dbReference>
<feature type="compositionally biased region" description="Polar residues" evidence="5">
    <location>
        <begin position="510"/>
        <end position="535"/>
    </location>
</feature>
<feature type="compositionally biased region" description="Polar residues" evidence="5">
    <location>
        <begin position="606"/>
        <end position="615"/>
    </location>
</feature>
<protein>
    <recommendedName>
        <fullName evidence="7">Ribosomal RNA processing protein 1 homolog</fullName>
    </recommendedName>
</protein>
<sequence length="750" mass="85854">MTTKVMEEVHLTTIKPKNDILLLAQEISFAKVLACNDKRLRDRGLKRLRKWFMARSQGSIDFTKEDHMRIWKGLFYCMWMSDKPLVQEELAEEISNLVHSFASFKASLLFVETFFASLSVEWFGIDQLRLDKFMMLVRRFVRQSFELVARIEWPEEQVQQLADVYYKTLSAAPLGLNMHIIEIFCEELAKVGKGELSSQTILQFITLFARFLANLKDGRLISQITRRVFLHLIRQTEVGVEHQMKFAAWKEYGFPGGDLSTVEKIELASEDEGEEEEMMEGSEEEMEEEERQVGVDARAGNVDVLLPPLDFEPSELLTVLRRLRNKKETTTKARKTLIQLISKYEQLNDGKYPLGLHKVDLPNKVDKKKELTKAAKRLYVEERKLFHSDSESEEDQKANASLAKKGRGKKVKKLNKPVWKVSETNDNDKCTESESNNSWEVSESESKSEIKVKHSKKRKLDQKESLTNGTVKEKTKKSKTSEFSICDSKENSFSSPVASTPKSKSVKNVLEQNTSNLQNISTGENTITQQPYDNTGSKENKQAKVQISDTSSKSNTLAEHSEVSKNKQFKKKMKQNNAELLYNKSPETTSNSNSSKIEVETRDMKLNTSTTENNNGWGGEWDEPLKDGEYEIFIPNKKYVEKRKSLGLPFPVSSFVQKSAEKVTPVNRLKAGLKNKTQTPNSQKKVEFNLSANCSQEYKEYTRRVKSSKKQVPFDASKKPVQGLLKNSTPSPINPFYKKKLNFLKSPSNI</sequence>
<keyword evidence="4" id="KW-0539">Nucleus</keyword>
<comment type="similarity">
    <text evidence="2">Belongs to the RRP1 family.</text>
</comment>
<feature type="compositionally biased region" description="Polar residues" evidence="5">
    <location>
        <begin position="585"/>
        <end position="596"/>
    </location>
</feature>
<dbReference type="PANTHER" id="PTHR13026:SF0">
    <property type="entry name" value="RIBOSOMAL RNA PROCESSING 1B"/>
    <property type="match status" value="1"/>
</dbReference>
<dbReference type="GO" id="GO:0005634">
    <property type="term" value="C:nucleus"/>
    <property type="evidence" value="ECO:0007669"/>
    <property type="project" value="UniProtKB-SubCell"/>
</dbReference>
<comment type="subcellular location">
    <subcellularLocation>
        <location evidence="1">Nucleus</location>
    </subcellularLocation>
</comment>
<evidence type="ECO:0000256" key="4">
    <source>
        <dbReference type="ARBA" id="ARBA00023242"/>
    </source>
</evidence>
<dbReference type="EMBL" id="GEBQ01003932">
    <property type="protein sequence ID" value="JAT36045.1"/>
    <property type="molecule type" value="Transcribed_RNA"/>
</dbReference>
<reference evidence="6" key="1">
    <citation type="submission" date="2015-11" db="EMBL/GenBank/DDBJ databases">
        <title>De novo transcriptome assembly of four potential Pierce s Disease insect vectors from Arizona vineyards.</title>
        <authorList>
            <person name="Tassone E.E."/>
        </authorList>
    </citation>
    <scope>NUCLEOTIDE SEQUENCE</scope>
</reference>
<dbReference type="GO" id="GO:0030688">
    <property type="term" value="C:preribosome, small subunit precursor"/>
    <property type="evidence" value="ECO:0007669"/>
    <property type="project" value="InterPro"/>
</dbReference>
<organism evidence="6">
    <name type="scientific">Graphocephala atropunctata</name>
    <dbReference type="NCBI Taxonomy" id="36148"/>
    <lineage>
        <taxon>Eukaryota</taxon>
        <taxon>Metazoa</taxon>
        <taxon>Ecdysozoa</taxon>
        <taxon>Arthropoda</taxon>
        <taxon>Hexapoda</taxon>
        <taxon>Insecta</taxon>
        <taxon>Pterygota</taxon>
        <taxon>Neoptera</taxon>
        <taxon>Paraneoptera</taxon>
        <taxon>Hemiptera</taxon>
        <taxon>Auchenorrhyncha</taxon>
        <taxon>Membracoidea</taxon>
        <taxon>Cicadellidae</taxon>
        <taxon>Cicadellinae</taxon>
        <taxon>Cicadellini</taxon>
        <taxon>Graphocephala</taxon>
    </lineage>
</organism>
<feature type="region of interest" description="Disordered" evidence="5">
    <location>
        <begin position="708"/>
        <end position="729"/>
    </location>
</feature>
<feature type="region of interest" description="Disordered" evidence="5">
    <location>
        <begin position="386"/>
        <end position="622"/>
    </location>
</feature>